<comment type="caution">
    <text evidence="3">The sequence shown here is derived from an EMBL/GenBank/DDBJ whole genome shotgun (WGS) entry which is preliminary data.</text>
</comment>
<name>A0A9Q0XDW3_9SAUR</name>
<evidence type="ECO:0000313" key="4">
    <source>
        <dbReference type="Proteomes" id="UP001142489"/>
    </source>
</evidence>
<dbReference type="EMBL" id="JAPFRF010000014">
    <property type="protein sequence ID" value="KAJ7311186.1"/>
    <property type="molecule type" value="Genomic_DNA"/>
</dbReference>
<feature type="region of interest" description="Disordered" evidence="1">
    <location>
        <begin position="30"/>
        <end position="139"/>
    </location>
</feature>
<keyword evidence="4" id="KW-1185">Reference proteome</keyword>
<proteinExistence type="predicted"/>
<keyword evidence="2" id="KW-0472">Membrane</keyword>
<keyword evidence="2" id="KW-1133">Transmembrane helix</keyword>
<organism evidence="3 4">
    <name type="scientific">Phrynocephalus forsythii</name>
    <dbReference type="NCBI Taxonomy" id="171643"/>
    <lineage>
        <taxon>Eukaryota</taxon>
        <taxon>Metazoa</taxon>
        <taxon>Chordata</taxon>
        <taxon>Craniata</taxon>
        <taxon>Vertebrata</taxon>
        <taxon>Euteleostomi</taxon>
        <taxon>Lepidosauria</taxon>
        <taxon>Squamata</taxon>
        <taxon>Bifurcata</taxon>
        <taxon>Unidentata</taxon>
        <taxon>Episquamata</taxon>
        <taxon>Toxicofera</taxon>
        <taxon>Iguania</taxon>
        <taxon>Acrodonta</taxon>
        <taxon>Agamidae</taxon>
        <taxon>Agaminae</taxon>
        <taxon>Phrynocephalus</taxon>
    </lineage>
</organism>
<evidence type="ECO:0000313" key="3">
    <source>
        <dbReference type="EMBL" id="KAJ7311186.1"/>
    </source>
</evidence>
<feature type="transmembrane region" description="Helical" evidence="2">
    <location>
        <begin position="166"/>
        <end position="190"/>
    </location>
</feature>
<evidence type="ECO:0000256" key="1">
    <source>
        <dbReference type="SAM" id="MobiDB-lite"/>
    </source>
</evidence>
<reference evidence="3" key="1">
    <citation type="journal article" date="2023" name="DNA Res.">
        <title>Chromosome-level genome assembly of Phrynocephalus forsythii using third-generation DNA sequencing and Hi-C analysis.</title>
        <authorList>
            <person name="Qi Y."/>
            <person name="Zhao W."/>
            <person name="Zhao Y."/>
            <person name="Niu C."/>
            <person name="Cao S."/>
            <person name="Zhang Y."/>
        </authorList>
    </citation>
    <scope>NUCLEOTIDE SEQUENCE</scope>
    <source>
        <tissue evidence="3">Muscle</tissue>
    </source>
</reference>
<protein>
    <submittedName>
        <fullName evidence="3">Uncharacterized protein</fullName>
    </submittedName>
</protein>
<dbReference type="AlphaFoldDB" id="A0A9Q0XDW3"/>
<accession>A0A9Q0XDW3</accession>
<keyword evidence="2" id="KW-0812">Transmembrane</keyword>
<sequence length="209" mass="22126">MLRGRAVSQAGVQPGHLPLSHSLIFSFLPGSRPPAHPRSPVTEKGSGEAGGERVGVRPAGRGGLFRRPRPPGRPVLLGGGFKALVRPRQLSQPSRRGAGKDHGAKAGGQRSGSVRFPSGSPGRGSVPRPQSLPAVGALPRSSLPLPRGPLATASECSQSQLFPVTFLFLFFLTTTIIITIAGTRAVVWILSRRTLANADRESFHQCQHF</sequence>
<evidence type="ECO:0000256" key="2">
    <source>
        <dbReference type="SAM" id="Phobius"/>
    </source>
</evidence>
<gene>
    <name evidence="3" type="ORF">JRQ81_006795</name>
</gene>
<dbReference type="Proteomes" id="UP001142489">
    <property type="component" value="Unassembled WGS sequence"/>
</dbReference>